<feature type="region of interest" description="Disordered" evidence="1">
    <location>
        <begin position="1397"/>
        <end position="1442"/>
    </location>
</feature>
<dbReference type="InterPro" id="IPR014862">
    <property type="entry name" value="TrwC"/>
</dbReference>
<evidence type="ECO:0000256" key="1">
    <source>
        <dbReference type="SAM" id="MobiDB-lite"/>
    </source>
</evidence>
<feature type="compositionally biased region" description="Low complexity" evidence="1">
    <location>
        <begin position="2104"/>
        <end position="2120"/>
    </location>
</feature>
<proteinExistence type="predicted"/>
<sequence>MRSVTATCHKLTAGDGYEYLTRQVAVHDSTEKGRMALADYYHAKGESPGQWIGSGLAALHQPVGRELTDEQLEDWIVEEGSEVTADQMKALFGLGQHPNAEKIATKAVGAGIHPDVAKTIGNLGRPFPIYTGSSEYRKACAEAFSTYNESIGQPRDAAVDPDMRAAIRTDVATEMFIKQYGRSPDQRELAGFIAKQSRPATTAVAGNDVTFTPVKSAASLWAVAPTPVRQQIELAHEMAWRDALRSGEENALFSRMGAGGIQQVDTHGFIGTAFVHRDSRAGDPNLHTHVALSNKVLATGTDGIPRWLAMDGRPFYKSIVAMSETYNSRFEAYMIEFLGVEFAEMPTEPGKRPIREIVGISRELMDFWSKRAKMIDNRLAQLTVKFQQEVGREPTAAEAYDLSQRATLETRQAKKSPRSFAEQRHTWHQEAVRILGSEHALAEMLTGTLDRQLDESLERVSDEWVTEHAAAILATLAQTRAKWQWAHVHAEAWRIARGEGVAHQSDIAERLTTAALNQSERVVSSSLDGDLNEPDYLRRRNGESVYTTHGTDMYTSAEIMAAEKRIVAASKSTGARSLDHRTIEMALLEHAANNDFALNAGQAAMVRQLGSSRARVRLCLAPAGTGKTASMNVLGRAWTDSGGTVLGLAPTASAAKVLSDDIHSVADTLAKYVFCVQNPDKPTPKWFDKIGRDTLIVVDEAGMAGTLDLDVLVAHAQSRGATVVLIGDDQQLASISAGGVLRDIAHETGAITLTTLVRFKDQAEGAAGLALRDGDTAGIGFYIDHNRVHIGSDAAAADMAYKAWHADRSAGINTIMLAPTTETVAELNDRAQADRIARDGITGRAAALRDGSTAYAGDIVFTRKNARWLPLSRTDHVRNRYRWLVREVHKDGALTVQLLGNDDKPGRTVHLPADYAAAHVSLGYAATVHAAQGMTVMTCHLVGASTLTRQLLYVAMTRGRLNNHIYFSTAEHDPHKIVSRKAVVPDTAVDVLSSILAHDGAQQSATTAAREARNPFLRLAHAAPAYSDAVGSSAEHHVGPEVMAQIDSGSEKLLPGLTQWEAWPALRKQLALIAIENGSAAETLRELKDAIDERELDSADDVAAVLHWRIRGNLDGGPLPWMITIPRQLPAPIRDYLGARHARVRELAAEVQEQAMNWTAATVPVWARALHAIAPELTARVAVWRAALGVEDSDRRITGPKQYAVATRRYQQRLEAAVESRLHEVVADENGWRDAIKRIEPRILTDPYWPDLAEHLDAADRAGLNVPQLLAAVADRPLPDEMPAAALWWRLSRELAPASAASAHSYQRPAWTAHLYRLLGPAVAEYTLADPAWPALVAAVDSADPKQWQPTELLDAAHDLLVSGANGNHVRPNEWAQALTWRVELLLSPIPDIDLHHGDIEPPLTPEQHEQAAAHFPDPQAAPTTAPEPTQHHSADDDYLSSLEDLAPPEDELHLDEPYLADDEYESLDFDDLSPRRPDTTAPDLVALWEAEHALRRQLDELTAAQDDPGHWATPHLAAFRDQYATLLAEFRRQGPHHEAITAAYQDWLEADRELHAAQARLDDAARANPAGGELADDHPARRDLQAATDTEQNTRHLLDDARDALETFLGGARPITDDLLNQLVQQAADADKQLITETRDKLARTSTQIRAAEHTAALAYAQTQRNTDEQHIADELTQTRLEYTLLEDAAARPARTPRLSAPTEGLDKTQADAAAMLSRSPYTINVLTGDRAATQPVLQALSAAAEQHQRPLIVVAATDTAVADALAAGLAPAGYRADQIPPGTLDAATVLVPDAATWDLAQLHAVAAEGRAEHAKLILAGDTETAAATPHFQTLAAELPWTQTAQSTSNELLDADPALRRAAANQLAARGRLTAAADMPAAVNATLDAYRRDLADGLDTVIVTTPALAAELNTRIHAQRDTARERIGWHQLGVGDIITTTAPTETADGSPVASGGRWRITSLDEAAHTAAGVALDDPSLTITISAQTQIELGYAQSADHYSDGPRADHIHLLAEIPTERTQLAPATRTVADLYVIAPDESAAQAAIASAAALDVRPAFGLDAKLAAAQDNIDREQPVTDLDQLALRLADKRDELRRARATDHQAWLHQQQRLAAARQRATNRDRDNSGPDLSR</sequence>
<evidence type="ECO:0000313" key="4">
    <source>
        <dbReference type="Proteomes" id="UP000179441"/>
    </source>
</evidence>
<gene>
    <name evidence="3" type="ORF">BKG84_24450</name>
</gene>
<dbReference type="Pfam" id="PF13604">
    <property type="entry name" value="AAA_30"/>
    <property type="match status" value="1"/>
</dbReference>
<dbReference type="Proteomes" id="UP000179441">
    <property type="component" value="Unassembled WGS sequence"/>
</dbReference>
<accession>A0A1S1LYP7</accession>
<evidence type="ECO:0000313" key="3">
    <source>
        <dbReference type="EMBL" id="OHU76050.1"/>
    </source>
</evidence>
<name>A0A1S1LYP7_MYCCH</name>
<dbReference type="Gene3D" id="3.40.50.300">
    <property type="entry name" value="P-loop containing nucleotide triphosphate hydrolases"/>
    <property type="match status" value="2"/>
</dbReference>
<evidence type="ECO:0000259" key="2">
    <source>
        <dbReference type="Pfam" id="PF08751"/>
    </source>
</evidence>
<protein>
    <recommendedName>
        <fullName evidence="2">TrwC relaxase domain-containing protein</fullName>
    </recommendedName>
</protein>
<comment type="caution">
    <text evidence="3">The sequence shown here is derived from an EMBL/GenBank/DDBJ whole genome shotgun (WGS) entry which is preliminary data.</text>
</comment>
<dbReference type="Gene3D" id="2.30.30.940">
    <property type="match status" value="1"/>
</dbReference>
<dbReference type="EMBL" id="MLIS01000004">
    <property type="protein sequence ID" value="OHU76050.1"/>
    <property type="molecule type" value="Genomic_DNA"/>
</dbReference>
<feature type="domain" description="TrwC relaxase" evidence="2">
    <location>
        <begin position="13"/>
        <end position="432"/>
    </location>
</feature>
<organism evidence="3 4">
    <name type="scientific">Mycobacteroides chelonae</name>
    <name type="common">Mycobacterium chelonae</name>
    <dbReference type="NCBI Taxonomy" id="1774"/>
    <lineage>
        <taxon>Bacteria</taxon>
        <taxon>Bacillati</taxon>
        <taxon>Actinomycetota</taxon>
        <taxon>Actinomycetes</taxon>
        <taxon>Mycobacteriales</taxon>
        <taxon>Mycobacteriaceae</taxon>
        <taxon>Mycobacteroides</taxon>
    </lineage>
</organism>
<feature type="region of interest" description="Disordered" evidence="1">
    <location>
        <begin position="2103"/>
        <end position="2135"/>
    </location>
</feature>
<reference evidence="3 4" key="1">
    <citation type="submission" date="2016-10" db="EMBL/GenBank/DDBJ databases">
        <title>Evaluation of Human, Veterinary and Environmental Mycobacterium chelonae Isolates by Core Genome Phylogenomic Analysis, Targeted Gene Comparison, and Anti-microbial Susceptibility Patterns: A Tale of Mistaken Identities.</title>
        <authorList>
            <person name="Fogelson S.B."/>
            <person name="Camus A.C."/>
            <person name="Lorenz W."/>
            <person name="Vasireddy R."/>
            <person name="Vasireddy S."/>
            <person name="Smith T."/>
            <person name="Brown-Elliott B.A."/>
            <person name="Wallace R.J.Jr."/>
            <person name="Hasan N.A."/>
            <person name="Reischl U."/>
            <person name="Sanchez S."/>
        </authorList>
    </citation>
    <scope>NUCLEOTIDE SEQUENCE [LARGE SCALE GENOMIC DNA]</scope>
    <source>
        <strain evidence="3 4">15518</strain>
    </source>
</reference>
<dbReference type="InterPro" id="IPR027417">
    <property type="entry name" value="P-loop_NTPase"/>
</dbReference>
<dbReference type="Pfam" id="PF08751">
    <property type="entry name" value="TrwC"/>
    <property type="match status" value="1"/>
</dbReference>
<dbReference type="SUPFAM" id="SSF52540">
    <property type="entry name" value="P-loop containing nucleoside triphosphate hydrolases"/>
    <property type="match status" value="2"/>
</dbReference>
<dbReference type="NCBIfam" id="NF041492">
    <property type="entry name" value="MobF"/>
    <property type="match status" value="1"/>
</dbReference>
<dbReference type="SUPFAM" id="SSF55464">
    <property type="entry name" value="Origin of replication-binding domain, RBD-like"/>
    <property type="match status" value="1"/>
</dbReference>
<keyword evidence="4" id="KW-1185">Reference proteome</keyword>
<feature type="compositionally biased region" description="Basic and acidic residues" evidence="1">
    <location>
        <begin position="2122"/>
        <end position="2135"/>
    </location>
</feature>
<feature type="compositionally biased region" description="Low complexity" evidence="1">
    <location>
        <begin position="1417"/>
        <end position="1429"/>
    </location>
</feature>
<dbReference type="CDD" id="cd18809">
    <property type="entry name" value="SF1_C_RecD"/>
    <property type="match status" value="1"/>
</dbReference>